<organism evidence="1 2">
    <name type="scientific">Sporolactobacillus inulinus</name>
    <dbReference type="NCBI Taxonomy" id="2078"/>
    <lineage>
        <taxon>Bacteria</taxon>
        <taxon>Bacillati</taxon>
        <taxon>Bacillota</taxon>
        <taxon>Bacilli</taxon>
        <taxon>Bacillales</taxon>
        <taxon>Sporolactobacillaceae</taxon>
        <taxon>Sporolactobacillus</taxon>
    </lineage>
</organism>
<sequence>MMKKVALLVFFVLCFASVIGGKLYWNHKIERVKAASLAQSKQDSARLQDLSTDDSDQHSFEKKLAKLPESVKKAAEKANQNNGHVQIVMIGGKNEQKLAAQLQQTFDNRFGESLFSVTAKTIDGLNSLDTMKKSADLLKPAQGSPDLVLYTPPIYTDDRSVSTGDTQTVVRLIDEQLSKKYKHAAFFLNPPNYSSQLPYMNERIDELTAKASSQKISVIKYLSEWPKEAKRADVVAADGHTMTKSGQKIWLDSITKQWGLK</sequence>
<comment type="caution">
    <text evidence="1">The sequence shown here is derived from an EMBL/GenBank/DDBJ whole genome shotgun (WGS) entry which is preliminary data.</text>
</comment>
<dbReference type="EMBL" id="BEXB01000052">
    <property type="protein sequence ID" value="GAY78552.1"/>
    <property type="molecule type" value="Genomic_DNA"/>
</dbReference>
<dbReference type="RefSeq" id="WP_141306135.1">
    <property type="nucleotide sequence ID" value="NZ_BEXB01000052.1"/>
</dbReference>
<evidence type="ECO:0000313" key="2">
    <source>
        <dbReference type="Proteomes" id="UP000319716"/>
    </source>
</evidence>
<accession>A0A4Y1ZH78</accession>
<dbReference type="Proteomes" id="UP000319716">
    <property type="component" value="Unassembled WGS sequence"/>
</dbReference>
<reference evidence="1 2" key="1">
    <citation type="submission" date="2017-11" db="EMBL/GenBank/DDBJ databases">
        <title>Draft Genome Sequence of Sporolactobacillus inulinus NBRC 111894 Isolated from Koso, a Japanese Sugar-Vegetable Fermented Beverage.</title>
        <authorList>
            <person name="Chiou T.Y."/>
            <person name="Oshima K."/>
            <person name="Suda W."/>
            <person name="Hattori M."/>
            <person name="Takahashi T."/>
        </authorList>
    </citation>
    <scope>NUCLEOTIDE SEQUENCE [LARGE SCALE GENOMIC DNA]</scope>
    <source>
        <strain evidence="1 2">NBRC111894</strain>
    </source>
</reference>
<name>A0A4Y1ZH78_9BACL</name>
<evidence type="ECO:0000313" key="1">
    <source>
        <dbReference type="EMBL" id="GAY78552.1"/>
    </source>
</evidence>
<gene>
    <name evidence="1" type="ORF">NBRC111894_4106</name>
</gene>
<proteinExistence type="predicted"/>
<dbReference type="AlphaFoldDB" id="A0A4Y1ZH78"/>
<protein>
    <submittedName>
        <fullName evidence="1">EPSX protein</fullName>
    </submittedName>
</protein>